<keyword evidence="2" id="KW-1185">Reference proteome</keyword>
<dbReference type="Proteomes" id="UP000485058">
    <property type="component" value="Unassembled WGS sequence"/>
</dbReference>
<evidence type="ECO:0000313" key="2">
    <source>
        <dbReference type="Proteomes" id="UP000485058"/>
    </source>
</evidence>
<protein>
    <submittedName>
        <fullName evidence="1">Uncharacterized protein</fullName>
    </submittedName>
</protein>
<evidence type="ECO:0000313" key="1">
    <source>
        <dbReference type="EMBL" id="GFH21244.1"/>
    </source>
</evidence>
<comment type="caution">
    <text evidence="1">The sequence shown here is derived from an EMBL/GenBank/DDBJ whole genome shotgun (WGS) entry which is preliminary data.</text>
</comment>
<proteinExistence type="predicted"/>
<dbReference type="EMBL" id="BLLF01001788">
    <property type="protein sequence ID" value="GFH21244.1"/>
    <property type="molecule type" value="Genomic_DNA"/>
</dbReference>
<reference evidence="1 2" key="1">
    <citation type="submission" date="2020-02" db="EMBL/GenBank/DDBJ databases">
        <title>Draft genome sequence of Haematococcus lacustris strain NIES-144.</title>
        <authorList>
            <person name="Morimoto D."/>
            <person name="Nakagawa S."/>
            <person name="Yoshida T."/>
            <person name="Sawayama S."/>
        </authorList>
    </citation>
    <scope>NUCLEOTIDE SEQUENCE [LARGE SCALE GENOMIC DNA]</scope>
    <source>
        <strain evidence="1 2">NIES-144</strain>
    </source>
</reference>
<sequence length="162" mass="17257">MEAPALTARLPPEHQGTPQQLHTVAKHTAIHTTARHITKALDAYVSEVVPYCPADLRQLQQRQPLAGQQYSDHPMPPYLRAAGKRPQPDPLVMQQQRVVAPQQRQGLCRVAQGADAAATVALLGPAADSDTRALAGSSCQGTCSAAAAVKAAQRFPRLAYPG</sequence>
<gene>
    <name evidence="1" type="ORF">HaLaN_18505</name>
</gene>
<name>A0A699ZR59_HAELA</name>
<organism evidence="1 2">
    <name type="scientific">Haematococcus lacustris</name>
    <name type="common">Green alga</name>
    <name type="synonym">Haematococcus pluvialis</name>
    <dbReference type="NCBI Taxonomy" id="44745"/>
    <lineage>
        <taxon>Eukaryota</taxon>
        <taxon>Viridiplantae</taxon>
        <taxon>Chlorophyta</taxon>
        <taxon>core chlorophytes</taxon>
        <taxon>Chlorophyceae</taxon>
        <taxon>CS clade</taxon>
        <taxon>Chlamydomonadales</taxon>
        <taxon>Haematococcaceae</taxon>
        <taxon>Haematococcus</taxon>
    </lineage>
</organism>
<accession>A0A699ZR59</accession>
<dbReference type="AlphaFoldDB" id="A0A699ZR59"/>